<keyword evidence="1" id="KW-0175">Coiled coil</keyword>
<protein>
    <submittedName>
        <fullName evidence="2">Uncharacterized protein</fullName>
    </submittedName>
</protein>
<accession>A0A7X5P799</accession>
<evidence type="ECO:0000256" key="1">
    <source>
        <dbReference type="SAM" id="Coils"/>
    </source>
</evidence>
<dbReference type="EMBL" id="SXCS01000001">
    <property type="protein sequence ID" value="NFR60447.1"/>
    <property type="molecule type" value="Genomic_DNA"/>
</dbReference>
<proteinExistence type="predicted"/>
<sequence>MDIELIKNTIIKDSPNFFKQRLINLIVENGIGTYKFKQEPNLIQLKNKSINEKIKECIDKEPLTIKMIDLLEINKGYRYSAVFEYDKLDMASIQTKCIDINSEYYKEIGASIDELEKLYLEDDKQVFIKFHKKISILEKGDNPTWYDVRYPIIIIFHKDLKLLEVRFDRINTDKEKGYYKIAIETCLSWLSTNASLKYKYINLDGIIRYIIDSPEELAKELIWAGELQKSQGITLKAGEDMTMPFFDQLKIEIKKWKQEYKDKQEAINCLNEVEDYLNKTKKYANDKFRTLRVIKYKKDGKYILLDEPIDLKITFNYGETLLDLINIYDNELNDMERINYVIEIIGGVRKSIKELQNKINR</sequence>
<dbReference type="AlphaFoldDB" id="A0A7X5P799"/>
<reference evidence="2 3" key="1">
    <citation type="submission" date="2019-04" db="EMBL/GenBank/DDBJ databases">
        <title>Genome sequencing of Clostridium botulinum Groups I-IV and Clostridium butyricum.</title>
        <authorList>
            <person name="Brunt J."/>
            <person name="Van Vliet A.H.M."/>
            <person name="Stringer S.C."/>
            <person name="Carter A.T."/>
            <person name="Peck M.W."/>
        </authorList>
    </citation>
    <scope>NUCLEOTIDE SEQUENCE [LARGE SCALE GENOMIC DNA]</scope>
    <source>
        <strain evidence="2 3">IFR 18/108</strain>
    </source>
</reference>
<dbReference type="Proteomes" id="UP000486601">
    <property type="component" value="Unassembled WGS sequence"/>
</dbReference>
<organism evidence="2 3">
    <name type="scientific">Clostridium sporogenes</name>
    <dbReference type="NCBI Taxonomy" id="1509"/>
    <lineage>
        <taxon>Bacteria</taxon>
        <taxon>Bacillati</taxon>
        <taxon>Bacillota</taxon>
        <taxon>Clostridia</taxon>
        <taxon>Eubacteriales</taxon>
        <taxon>Clostridiaceae</taxon>
        <taxon>Clostridium</taxon>
    </lineage>
</organism>
<comment type="caution">
    <text evidence="2">The sequence shown here is derived from an EMBL/GenBank/DDBJ whole genome shotgun (WGS) entry which is preliminary data.</text>
</comment>
<evidence type="ECO:0000313" key="3">
    <source>
        <dbReference type="Proteomes" id="UP000486601"/>
    </source>
</evidence>
<dbReference type="RefSeq" id="WP_040108643.1">
    <property type="nucleotide sequence ID" value="NZ_JACBEA010000051.1"/>
</dbReference>
<name>A0A7X5P799_CLOSG</name>
<evidence type="ECO:0000313" key="2">
    <source>
        <dbReference type="EMBL" id="NFR60447.1"/>
    </source>
</evidence>
<feature type="coiled-coil region" evidence="1">
    <location>
        <begin position="246"/>
        <end position="273"/>
    </location>
</feature>
<gene>
    <name evidence="2" type="ORF">FDF70_02810</name>
</gene>